<evidence type="ECO:0008006" key="3">
    <source>
        <dbReference type="Google" id="ProtNLM"/>
    </source>
</evidence>
<name>A0A5B9DE36_9ARCH</name>
<dbReference type="InterPro" id="IPR008930">
    <property type="entry name" value="Terpenoid_cyclase/PrenylTrfase"/>
</dbReference>
<keyword evidence="2" id="KW-1185">Reference proteome</keyword>
<protein>
    <recommendedName>
        <fullName evidence="3">Prenyltransferase and squalene oxidase repeat protein</fullName>
    </recommendedName>
</protein>
<dbReference type="GeneID" id="41330806"/>
<dbReference type="KEGG" id="psyt:DSAG12_02828"/>
<dbReference type="AlphaFoldDB" id="A0A5B9DE36"/>
<reference evidence="1 2" key="1">
    <citation type="journal article" date="2020" name="Nature">
        <title>Isolation of an archaeon at the prokaryote-eukaryote interface.</title>
        <authorList>
            <person name="Imachi H."/>
            <person name="Nobu M.K."/>
            <person name="Nakahara N."/>
            <person name="Morono Y."/>
            <person name="Ogawara M."/>
            <person name="Takaki Y."/>
            <person name="Takano Y."/>
            <person name="Uematsu K."/>
            <person name="Ikuta T."/>
            <person name="Ito M."/>
            <person name="Matsui Y."/>
            <person name="Miyazaki M."/>
            <person name="Murata K."/>
            <person name="Saito Y."/>
            <person name="Sakai S."/>
            <person name="Song C."/>
            <person name="Tasumi E."/>
            <person name="Yamanaka Y."/>
            <person name="Yamaguchi T."/>
            <person name="Kamagata Y."/>
            <person name="Tamaki H."/>
            <person name="Takai K."/>
        </authorList>
    </citation>
    <scope>NUCLEOTIDE SEQUENCE [LARGE SCALE GENOMIC DNA]</scope>
    <source>
        <strain evidence="1 2">MK-D1</strain>
    </source>
</reference>
<evidence type="ECO:0000313" key="1">
    <source>
        <dbReference type="EMBL" id="QEE16996.1"/>
    </source>
</evidence>
<reference evidence="1 2" key="2">
    <citation type="journal article" date="2024" name="Int. J. Syst. Evol. Microbiol.">
        <title>Promethearchaeum syntrophicum gen. nov., sp. nov., an anaerobic, obligately syntrophic archaeon, the first isolate of the lineage 'Asgard' archaea, and proposal of the new archaeal phylum Promethearchaeota phyl. nov. and kingdom Promethearchaeati regn. nov.</title>
        <authorList>
            <person name="Imachi H."/>
            <person name="Nobu M.K."/>
            <person name="Kato S."/>
            <person name="Takaki Y."/>
            <person name="Miyazaki M."/>
            <person name="Miyata M."/>
            <person name="Ogawara M."/>
            <person name="Saito Y."/>
            <person name="Sakai S."/>
            <person name="Tahara Y.O."/>
            <person name="Takano Y."/>
            <person name="Tasumi E."/>
            <person name="Uematsu K."/>
            <person name="Yoshimura T."/>
            <person name="Itoh T."/>
            <person name="Ohkuma M."/>
            <person name="Takai K."/>
        </authorList>
    </citation>
    <scope>NUCLEOTIDE SEQUENCE [LARGE SCALE GENOMIC DNA]</scope>
    <source>
        <strain evidence="1 2">MK-D1</strain>
    </source>
</reference>
<sequence>MEIEKDSALILKEKIQSNEKLSDQQIQNFLHQSSLIGELLTVPKWKPDKFVGLRAYEWRLLELSEIPYTFTLEKVKEWLGILVKYSNIKEGFSLTGTSNGLLACHNAMITTILIRMKYQNEQLIKQGIEWILNYQNTARNQDCSWKGKDLYIKYGGCMKKTPCYNGVVKSMITLTEYCRNFECTQEIKKKLKIGLEYILQHYVFKRLSSDQPVEDSIILNFYPFTYKTNIIEILNLLDLNDLLEDPRCKEAINLLIKRQRSDGFWQSDTSFMKTSWINFDKLKSPGLWISNYILQFLNTWVKS</sequence>
<proteinExistence type="predicted"/>
<dbReference type="SUPFAM" id="SSF48239">
    <property type="entry name" value="Terpenoid cyclases/Protein prenyltransferases"/>
    <property type="match status" value="1"/>
</dbReference>
<dbReference type="RefSeq" id="WP_147663916.1">
    <property type="nucleotide sequence ID" value="NZ_CP042905.2"/>
</dbReference>
<dbReference type="Proteomes" id="UP000321408">
    <property type="component" value="Chromosome"/>
</dbReference>
<organism evidence="1 2">
    <name type="scientific">Promethearchaeum syntrophicum</name>
    <dbReference type="NCBI Taxonomy" id="2594042"/>
    <lineage>
        <taxon>Archaea</taxon>
        <taxon>Promethearchaeati</taxon>
        <taxon>Promethearchaeota</taxon>
        <taxon>Promethearchaeia</taxon>
        <taxon>Promethearchaeales</taxon>
        <taxon>Promethearchaeaceae</taxon>
        <taxon>Promethearchaeum</taxon>
    </lineage>
</organism>
<accession>A0A5B9DE36</accession>
<evidence type="ECO:0000313" key="2">
    <source>
        <dbReference type="Proteomes" id="UP000321408"/>
    </source>
</evidence>
<gene>
    <name evidence="1" type="ORF">DSAG12_02828</name>
</gene>
<dbReference type="EMBL" id="CP042905">
    <property type="protein sequence ID" value="QEE16996.1"/>
    <property type="molecule type" value="Genomic_DNA"/>
</dbReference>